<comment type="caution">
    <text evidence="2">The sequence shown here is derived from an EMBL/GenBank/DDBJ whole genome shotgun (WGS) entry which is preliminary data.</text>
</comment>
<name>A0A2T3ITQ0_9GAMM</name>
<dbReference type="SUPFAM" id="SSF51306">
    <property type="entry name" value="LexA/Signal peptidase"/>
    <property type="match status" value="1"/>
</dbReference>
<gene>
    <name evidence="2" type="ORF">C9I99_21290</name>
</gene>
<proteinExistence type="predicted"/>
<dbReference type="CDD" id="cd06529">
    <property type="entry name" value="S24_LexA-like"/>
    <property type="match status" value="1"/>
</dbReference>
<dbReference type="InterPro" id="IPR036286">
    <property type="entry name" value="LexA/Signal_pep-like_sf"/>
</dbReference>
<evidence type="ECO:0000313" key="2">
    <source>
        <dbReference type="EMBL" id="PSU31723.1"/>
    </source>
</evidence>
<reference evidence="2 3" key="1">
    <citation type="submission" date="2018-03" db="EMBL/GenBank/DDBJ databases">
        <title>Whole genome sequencing of Histamine producing bacteria.</title>
        <authorList>
            <person name="Butler K."/>
        </authorList>
    </citation>
    <scope>NUCLEOTIDE SEQUENCE [LARGE SCALE GENOMIC DNA]</scope>
    <source>
        <strain evidence="2 3">JCM 13586</strain>
    </source>
</reference>
<keyword evidence="3" id="KW-1185">Reference proteome</keyword>
<protein>
    <submittedName>
        <fullName evidence="2">Peptidase</fullName>
    </submittedName>
</protein>
<dbReference type="Proteomes" id="UP000241222">
    <property type="component" value="Unassembled WGS sequence"/>
</dbReference>
<accession>A0A2T3ITQ0</accession>
<dbReference type="InterPro" id="IPR015927">
    <property type="entry name" value="Peptidase_S24_S26A/B/C"/>
</dbReference>
<dbReference type="Gene3D" id="2.10.109.10">
    <property type="entry name" value="Umud Fragment, subunit A"/>
    <property type="match status" value="1"/>
</dbReference>
<dbReference type="EMBL" id="PYMH01000013">
    <property type="protein sequence ID" value="PSU31723.1"/>
    <property type="molecule type" value="Genomic_DNA"/>
</dbReference>
<evidence type="ECO:0000259" key="1">
    <source>
        <dbReference type="Pfam" id="PF00717"/>
    </source>
</evidence>
<dbReference type="InterPro" id="IPR039418">
    <property type="entry name" value="LexA-like"/>
</dbReference>
<sequence>MLDLYCVYIQYFGFDIMISGIMTGFGNVAADYKENGLSLDQLLIDHVSSTFIARAKGNNMRRAGIHANDILLIDRSLTAEHGDIVLVVMAGEFYCRQYDEINRVIYDDKTRIPLTSEESILFEAVVTRSIRCHRSIPSLPSIG</sequence>
<evidence type="ECO:0000313" key="3">
    <source>
        <dbReference type="Proteomes" id="UP000241222"/>
    </source>
</evidence>
<dbReference type="OrthoDB" id="9787787at2"/>
<dbReference type="AlphaFoldDB" id="A0A2T3ITQ0"/>
<feature type="domain" description="Peptidase S24/S26A/S26B/S26C" evidence="1">
    <location>
        <begin position="19"/>
        <end position="104"/>
    </location>
</feature>
<dbReference type="Pfam" id="PF00717">
    <property type="entry name" value="Peptidase_S24"/>
    <property type="match status" value="1"/>
</dbReference>
<organism evidence="2 3">
    <name type="scientific">Photobacterium lutimaris</name>
    <dbReference type="NCBI Taxonomy" id="388278"/>
    <lineage>
        <taxon>Bacteria</taxon>
        <taxon>Pseudomonadati</taxon>
        <taxon>Pseudomonadota</taxon>
        <taxon>Gammaproteobacteria</taxon>
        <taxon>Vibrionales</taxon>
        <taxon>Vibrionaceae</taxon>
        <taxon>Photobacterium</taxon>
    </lineage>
</organism>